<keyword evidence="2" id="KW-0472">Membrane</keyword>
<evidence type="ECO:0000313" key="3">
    <source>
        <dbReference type="EMBL" id="AKF04611.1"/>
    </source>
</evidence>
<keyword evidence="2" id="KW-1133">Transmembrane helix</keyword>
<dbReference type="KEGG" id="samy:DB32_001760"/>
<evidence type="ECO:0000256" key="1">
    <source>
        <dbReference type="SAM" id="MobiDB-lite"/>
    </source>
</evidence>
<keyword evidence="4" id="KW-1185">Reference proteome</keyword>
<proteinExistence type="predicted"/>
<dbReference type="Proteomes" id="UP000034883">
    <property type="component" value="Chromosome"/>
</dbReference>
<name>A0A0F6W0X2_9BACT</name>
<dbReference type="InterPro" id="IPR011990">
    <property type="entry name" value="TPR-like_helical_dom_sf"/>
</dbReference>
<evidence type="ECO:0008006" key="5">
    <source>
        <dbReference type="Google" id="ProtNLM"/>
    </source>
</evidence>
<dbReference type="SUPFAM" id="SSF48452">
    <property type="entry name" value="TPR-like"/>
    <property type="match status" value="1"/>
</dbReference>
<evidence type="ECO:0000313" key="4">
    <source>
        <dbReference type="Proteomes" id="UP000034883"/>
    </source>
</evidence>
<keyword evidence="2" id="KW-0812">Transmembrane</keyword>
<dbReference type="Pfam" id="PF13174">
    <property type="entry name" value="TPR_6"/>
    <property type="match status" value="1"/>
</dbReference>
<accession>A0A0F6W0X2</accession>
<evidence type="ECO:0000256" key="2">
    <source>
        <dbReference type="SAM" id="Phobius"/>
    </source>
</evidence>
<gene>
    <name evidence="3" type="ORF">DB32_001760</name>
</gene>
<feature type="region of interest" description="Disordered" evidence="1">
    <location>
        <begin position="255"/>
        <end position="279"/>
    </location>
</feature>
<sequence length="279" mass="29695">MSHDEFDDALAAQLGLGLDDEPGPARRITPQQSAALIAGALDAWQGTPAANVSAPVRSAAPVRLAYLVAAISALIAVGSVAAMTIVLSRGPERSEEPVMVLPQESPRDEAIEEPVAPEPPPEPAIEAPPVVEEPEENERADAPARRRPAPRTPDDLLAEANALRSAGRWREAEATYARVPREHPDSFSAYVAQVAAGDVRLAHLRDPRGALRLYRRALAARPGGPLDAEAREGIARALRRLGDPRGERDTLRALISAHPTTPAATRARARLAELESSGE</sequence>
<feature type="transmembrane region" description="Helical" evidence="2">
    <location>
        <begin position="64"/>
        <end position="87"/>
    </location>
</feature>
<dbReference type="STRING" id="927083.DB32_001760"/>
<dbReference type="EMBL" id="CP011125">
    <property type="protein sequence ID" value="AKF04611.1"/>
    <property type="molecule type" value="Genomic_DNA"/>
</dbReference>
<dbReference type="RefSeq" id="WP_053231934.1">
    <property type="nucleotide sequence ID" value="NZ_CP011125.1"/>
</dbReference>
<dbReference type="Gene3D" id="1.25.40.10">
    <property type="entry name" value="Tetratricopeptide repeat domain"/>
    <property type="match status" value="1"/>
</dbReference>
<dbReference type="OrthoDB" id="5526568at2"/>
<reference evidence="3 4" key="1">
    <citation type="submission" date="2015-03" db="EMBL/GenBank/DDBJ databases">
        <title>Genome assembly of Sandaracinus amylolyticus DSM 53668.</title>
        <authorList>
            <person name="Sharma G."/>
            <person name="Subramanian S."/>
        </authorList>
    </citation>
    <scope>NUCLEOTIDE SEQUENCE [LARGE SCALE GENOMIC DNA]</scope>
    <source>
        <strain evidence="3 4">DSM 53668</strain>
    </source>
</reference>
<organism evidence="3 4">
    <name type="scientific">Sandaracinus amylolyticus</name>
    <dbReference type="NCBI Taxonomy" id="927083"/>
    <lineage>
        <taxon>Bacteria</taxon>
        <taxon>Pseudomonadati</taxon>
        <taxon>Myxococcota</taxon>
        <taxon>Polyangia</taxon>
        <taxon>Polyangiales</taxon>
        <taxon>Sandaracinaceae</taxon>
        <taxon>Sandaracinus</taxon>
    </lineage>
</organism>
<dbReference type="AlphaFoldDB" id="A0A0F6W0X2"/>
<protein>
    <recommendedName>
        <fullName evidence="5">Tetratricopeptide repeat protein</fullName>
    </recommendedName>
</protein>
<dbReference type="InterPro" id="IPR019734">
    <property type="entry name" value="TPR_rpt"/>
</dbReference>
<feature type="region of interest" description="Disordered" evidence="1">
    <location>
        <begin position="91"/>
        <end position="153"/>
    </location>
</feature>